<protein>
    <submittedName>
        <fullName evidence="2">Uncharacterized protein</fullName>
    </submittedName>
</protein>
<organism evidence="2 3">
    <name type="scientific">Puccinia sorghi</name>
    <dbReference type="NCBI Taxonomy" id="27349"/>
    <lineage>
        <taxon>Eukaryota</taxon>
        <taxon>Fungi</taxon>
        <taxon>Dikarya</taxon>
        <taxon>Basidiomycota</taxon>
        <taxon>Pucciniomycotina</taxon>
        <taxon>Pucciniomycetes</taxon>
        <taxon>Pucciniales</taxon>
        <taxon>Pucciniaceae</taxon>
        <taxon>Puccinia</taxon>
    </lineage>
</organism>
<reference evidence="2 3" key="1">
    <citation type="submission" date="2015-08" db="EMBL/GenBank/DDBJ databases">
        <title>Next Generation Sequencing and Analysis of the Genome of Puccinia sorghi L Schw, the Causal Agent of Maize Common Rust.</title>
        <authorList>
            <person name="Rochi L."/>
            <person name="Burguener G."/>
            <person name="Darino M."/>
            <person name="Turjanski A."/>
            <person name="Kreff E."/>
            <person name="Dieguez M.J."/>
            <person name="Sacco F."/>
        </authorList>
    </citation>
    <scope>NUCLEOTIDE SEQUENCE [LARGE SCALE GENOMIC DNA]</scope>
    <source>
        <strain evidence="2 3">RO10H11247</strain>
    </source>
</reference>
<evidence type="ECO:0000313" key="3">
    <source>
        <dbReference type="Proteomes" id="UP000037035"/>
    </source>
</evidence>
<dbReference type="EMBL" id="LAVV01011311">
    <property type="protein sequence ID" value="KNZ47934.1"/>
    <property type="molecule type" value="Genomic_DNA"/>
</dbReference>
<feature type="region of interest" description="Disordered" evidence="1">
    <location>
        <begin position="29"/>
        <end position="54"/>
    </location>
</feature>
<comment type="caution">
    <text evidence="2">The sequence shown here is derived from an EMBL/GenBank/DDBJ whole genome shotgun (WGS) entry which is preliminary data.</text>
</comment>
<evidence type="ECO:0000313" key="2">
    <source>
        <dbReference type="EMBL" id="KNZ47934.1"/>
    </source>
</evidence>
<dbReference type="Proteomes" id="UP000037035">
    <property type="component" value="Unassembled WGS sequence"/>
</dbReference>
<sequence>MVMEQLFSVSRICCKLDTEQSTCTLRKSSKQSTSCNHNWHHGQNKKNNQKPPIDGNHYYNCKKRYSISLTLVFDVNKKFTSYLADCSAA</sequence>
<accession>A0A0L6UHB2</accession>
<evidence type="ECO:0000256" key="1">
    <source>
        <dbReference type="SAM" id="MobiDB-lite"/>
    </source>
</evidence>
<feature type="compositionally biased region" description="Basic residues" evidence="1">
    <location>
        <begin position="38"/>
        <end position="48"/>
    </location>
</feature>
<dbReference type="AlphaFoldDB" id="A0A0L6UHB2"/>
<dbReference type="VEuPathDB" id="FungiDB:VP01_6032g2"/>
<name>A0A0L6UHB2_9BASI</name>
<keyword evidence="3" id="KW-1185">Reference proteome</keyword>
<proteinExistence type="predicted"/>
<gene>
    <name evidence="2" type="ORF">VP01_6032g2</name>
</gene>